<feature type="transmembrane region" description="Helical" evidence="9">
    <location>
        <begin position="84"/>
        <end position="102"/>
    </location>
</feature>
<feature type="transmembrane region" description="Helical" evidence="9">
    <location>
        <begin position="140"/>
        <end position="161"/>
    </location>
</feature>
<reference evidence="10 11" key="1">
    <citation type="submission" date="2020-07" db="EMBL/GenBank/DDBJ databases">
        <title>Sequencing the genomes of 1000 actinobacteria strains.</title>
        <authorList>
            <person name="Klenk H.-P."/>
        </authorList>
    </citation>
    <scope>NUCLEOTIDE SEQUENCE [LARGE SCALE GENOMIC DNA]</scope>
    <source>
        <strain evidence="10 11">DSM 44065</strain>
    </source>
</reference>
<evidence type="ECO:0000256" key="4">
    <source>
        <dbReference type="ARBA" id="ARBA00022475"/>
    </source>
</evidence>
<evidence type="ECO:0000313" key="10">
    <source>
        <dbReference type="EMBL" id="NYI84830.1"/>
    </source>
</evidence>
<evidence type="ECO:0000256" key="3">
    <source>
        <dbReference type="ARBA" id="ARBA00022448"/>
    </source>
</evidence>
<dbReference type="GO" id="GO:0005886">
    <property type="term" value="C:plasma membrane"/>
    <property type="evidence" value="ECO:0007669"/>
    <property type="project" value="UniProtKB-SubCell"/>
</dbReference>
<evidence type="ECO:0000256" key="2">
    <source>
        <dbReference type="ARBA" id="ARBA00009773"/>
    </source>
</evidence>
<comment type="caution">
    <text evidence="10">The sequence shown here is derived from an EMBL/GenBank/DDBJ whole genome shotgun (WGS) entry which is preliminary data.</text>
</comment>
<comment type="subcellular location">
    <subcellularLocation>
        <location evidence="1">Cell membrane</location>
        <topology evidence="1">Multi-pass membrane protein</topology>
    </subcellularLocation>
</comment>
<name>A0A853AS87_9PSEU</name>
<keyword evidence="7 9" id="KW-0472">Membrane</keyword>
<feature type="compositionally biased region" description="Low complexity" evidence="8">
    <location>
        <begin position="291"/>
        <end position="304"/>
    </location>
</feature>
<comment type="similarity">
    <text evidence="2">Belongs to the autoinducer-2 exporter (AI-2E) (TC 2.A.86) family.</text>
</comment>
<dbReference type="PANTHER" id="PTHR21716:SF53">
    <property type="entry name" value="PERMEASE PERM-RELATED"/>
    <property type="match status" value="1"/>
</dbReference>
<dbReference type="GO" id="GO:0055085">
    <property type="term" value="P:transmembrane transport"/>
    <property type="evidence" value="ECO:0007669"/>
    <property type="project" value="TreeGrafter"/>
</dbReference>
<dbReference type="EMBL" id="JACCFJ010000001">
    <property type="protein sequence ID" value="NYI84830.1"/>
    <property type="molecule type" value="Genomic_DNA"/>
</dbReference>
<accession>A0A853AS87</accession>
<evidence type="ECO:0000256" key="7">
    <source>
        <dbReference type="ARBA" id="ARBA00023136"/>
    </source>
</evidence>
<feature type="transmembrane region" description="Helical" evidence="9">
    <location>
        <begin position="167"/>
        <end position="194"/>
    </location>
</feature>
<keyword evidence="5 9" id="KW-0812">Transmembrane</keyword>
<dbReference type="InterPro" id="IPR002549">
    <property type="entry name" value="AI-2E-like"/>
</dbReference>
<dbReference type="Proteomes" id="UP000587002">
    <property type="component" value="Unassembled WGS sequence"/>
</dbReference>
<gene>
    <name evidence="10" type="ORF">HNR68_003460</name>
</gene>
<keyword evidence="3" id="KW-0813">Transport</keyword>
<keyword evidence="4" id="KW-1003">Cell membrane</keyword>
<evidence type="ECO:0000313" key="11">
    <source>
        <dbReference type="Proteomes" id="UP000587002"/>
    </source>
</evidence>
<protein>
    <submittedName>
        <fullName evidence="10">Putative PurR-regulated permease PerM</fullName>
    </submittedName>
</protein>
<feature type="compositionally biased region" description="Low complexity" evidence="8">
    <location>
        <begin position="389"/>
        <end position="412"/>
    </location>
</feature>
<evidence type="ECO:0000256" key="9">
    <source>
        <dbReference type="SAM" id="Phobius"/>
    </source>
</evidence>
<proteinExistence type="inferred from homology"/>
<feature type="compositionally biased region" description="Polar residues" evidence="8">
    <location>
        <begin position="326"/>
        <end position="335"/>
    </location>
</feature>
<sequence length="412" mass="42416">MLVLVGGLCALGAVLAVVVGTLVEGFSGLSAQLTASFERIHRWLLRGPLDLDQQQLDEVFRQLTQALRIDQGGLPTTALATTGTLLRVLAGTLLGLFTLFFLRGAGRTWSFVVGVLVPRHVRDRVHVAGRRGFGTPVAHVRATAAVAFLDAALIGTGAAVPGVPLPFVLAVVIFLYAFVPCVGAVVPGGLAVLGRAGRRRVRHRVDHAGVGVGVMQVEGHVLQPLLLGHAVRLHPLAVVLSVASGSTAAGVGGAVLAVPLVATANTVVRSLAADSRTAPGPGADSQHPWGRQARNCARRCSSSSPAFGMRNAGGSTRPGLRPRTASPRNCRTTSVPGRMSPPRNCSAVVSPVPSVSIRSAHPLTSSQVNSSGNSSSVGTRERSRMIAVASPSSKSTSTSATSSPSASATDRM</sequence>
<feature type="compositionally biased region" description="Low complexity" evidence="8">
    <location>
        <begin position="346"/>
        <end position="356"/>
    </location>
</feature>
<dbReference type="Pfam" id="PF01594">
    <property type="entry name" value="AI-2E_transport"/>
    <property type="match status" value="1"/>
</dbReference>
<dbReference type="AlphaFoldDB" id="A0A853AS87"/>
<keyword evidence="11" id="KW-1185">Reference proteome</keyword>
<evidence type="ECO:0000256" key="5">
    <source>
        <dbReference type="ARBA" id="ARBA00022692"/>
    </source>
</evidence>
<evidence type="ECO:0000256" key="8">
    <source>
        <dbReference type="SAM" id="MobiDB-lite"/>
    </source>
</evidence>
<dbReference type="PANTHER" id="PTHR21716">
    <property type="entry name" value="TRANSMEMBRANE PROTEIN"/>
    <property type="match status" value="1"/>
</dbReference>
<organism evidence="10 11">
    <name type="scientific">Saccharopolyspora hordei</name>
    <dbReference type="NCBI Taxonomy" id="1838"/>
    <lineage>
        <taxon>Bacteria</taxon>
        <taxon>Bacillati</taxon>
        <taxon>Actinomycetota</taxon>
        <taxon>Actinomycetes</taxon>
        <taxon>Pseudonocardiales</taxon>
        <taxon>Pseudonocardiaceae</taxon>
        <taxon>Saccharopolyspora</taxon>
    </lineage>
</organism>
<keyword evidence="6 9" id="KW-1133">Transmembrane helix</keyword>
<evidence type="ECO:0000256" key="1">
    <source>
        <dbReference type="ARBA" id="ARBA00004651"/>
    </source>
</evidence>
<evidence type="ECO:0000256" key="6">
    <source>
        <dbReference type="ARBA" id="ARBA00022989"/>
    </source>
</evidence>
<feature type="compositionally biased region" description="Low complexity" evidence="8">
    <location>
        <begin position="365"/>
        <end position="378"/>
    </location>
</feature>
<feature type="region of interest" description="Disordered" evidence="8">
    <location>
        <begin position="274"/>
        <end position="412"/>
    </location>
</feature>